<dbReference type="Gene3D" id="3.40.50.10140">
    <property type="entry name" value="Toll/interleukin-1 receptor homology (TIR) domain"/>
    <property type="match status" value="1"/>
</dbReference>
<evidence type="ECO:0000313" key="1">
    <source>
        <dbReference type="EMBL" id="RXK86383.1"/>
    </source>
</evidence>
<dbReference type="AlphaFoldDB" id="A0A4Q1DCM2"/>
<gene>
    <name evidence="1" type="ORF">ESB13_06145</name>
</gene>
<dbReference type="RefSeq" id="WP_129002133.1">
    <property type="nucleotide sequence ID" value="NZ_SDHZ01000001.1"/>
</dbReference>
<accession>A0A4Q1DCM2</accession>
<keyword evidence="2" id="KW-1185">Reference proteome</keyword>
<evidence type="ECO:0000313" key="2">
    <source>
        <dbReference type="Proteomes" id="UP000290545"/>
    </source>
</evidence>
<name>A0A4Q1DCM2_9BACT</name>
<comment type="caution">
    <text evidence="1">The sequence shown here is derived from an EMBL/GenBank/DDBJ whole genome shotgun (WGS) entry which is preliminary data.</text>
</comment>
<dbReference type="Proteomes" id="UP000290545">
    <property type="component" value="Unassembled WGS sequence"/>
</dbReference>
<proteinExistence type="predicted"/>
<organism evidence="1 2">
    <name type="scientific">Filimonas effusa</name>
    <dbReference type="NCBI Taxonomy" id="2508721"/>
    <lineage>
        <taxon>Bacteria</taxon>
        <taxon>Pseudomonadati</taxon>
        <taxon>Bacteroidota</taxon>
        <taxon>Chitinophagia</taxon>
        <taxon>Chitinophagales</taxon>
        <taxon>Chitinophagaceae</taxon>
        <taxon>Filimonas</taxon>
    </lineage>
</organism>
<reference evidence="1 2" key="1">
    <citation type="submission" date="2019-01" db="EMBL/GenBank/DDBJ databases">
        <title>Filimonas sp. strain TTM-71.</title>
        <authorList>
            <person name="Chen W.-M."/>
        </authorList>
    </citation>
    <scope>NUCLEOTIDE SEQUENCE [LARGE SCALE GENOMIC DNA]</scope>
    <source>
        <strain evidence="1 2">TTM-71</strain>
    </source>
</reference>
<dbReference type="EMBL" id="SDHZ01000001">
    <property type="protein sequence ID" value="RXK86383.1"/>
    <property type="molecule type" value="Genomic_DNA"/>
</dbReference>
<sequence>MRLFSKYYNELLQEMYTRYPTREDISTLVKSAEIEPGDVNLNGSALVMCNSALTVAEQQNKLLPLIEAVLREHPNLSTVKEILERIKDGSAMIHPLQYTHNKAQQYVDSKKVFLVYDDTNKDMVLLLKKHLAPLYRFSKKISLFDIHTDLGGGANREEILSRNLENASIVLLLLTPDFWGNINNDCDKMMFAALEMRKCTIPVLLIDCLWTRIEALENIVPLPKDGQFVSSSANKDQLLKKIAEGIEEVVNSNCNQN</sequence>
<dbReference type="SUPFAM" id="SSF52200">
    <property type="entry name" value="Toll/Interleukin receptor TIR domain"/>
    <property type="match status" value="1"/>
</dbReference>
<dbReference type="OrthoDB" id="1148122at2"/>
<protein>
    <submittedName>
        <fullName evidence="1">TIR domain-containing protein</fullName>
    </submittedName>
</protein>
<dbReference type="InterPro" id="IPR035897">
    <property type="entry name" value="Toll_tir_struct_dom_sf"/>
</dbReference>